<feature type="domain" description="N-acetyltransferase" evidence="1">
    <location>
        <begin position="3"/>
        <end position="162"/>
    </location>
</feature>
<dbReference type="SUPFAM" id="SSF55729">
    <property type="entry name" value="Acyl-CoA N-acyltransferases (Nat)"/>
    <property type="match status" value="1"/>
</dbReference>
<dbReference type="AlphaFoldDB" id="A0A1N6MWK4"/>
<dbReference type="PANTHER" id="PTHR43415">
    <property type="entry name" value="SPERMIDINE N(1)-ACETYLTRANSFERASE"/>
    <property type="match status" value="1"/>
</dbReference>
<gene>
    <name evidence="3" type="primary">yhhY</name>
    <name evidence="2" type="ORF">Xinn_01543</name>
    <name evidence="3" type="ORF">XIS1_1750039</name>
</gene>
<reference evidence="2 5" key="3">
    <citation type="journal article" date="2017" name="Nat. Microbiol.">
        <title>Natural product diversity associated with the nematode symbionts Photorhabdus and Xenorhabdus.</title>
        <authorList>
            <person name="Tobias N.J."/>
            <person name="Wolff H."/>
            <person name="Djahanschiri B."/>
            <person name="Grundmann F."/>
            <person name="Kronenwerth M."/>
            <person name="Shi Y.M."/>
            <person name="Simonyi S."/>
            <person name="Grun P."/>
            <person name="Shapiro-Ilan D."/>
            <person name="Pidot S.J."/>
            <person name="Stinear T.P."/>
            <person name="Ebersberger I."/>
            <person name="Bode H.B."/>
        </authorList>
    </citation>
    <scope>NUCLEOTIDE SEQUENCE [LARGE SCALE GENOMIC DNA]</scope>
    <source>
        <strain evidence="2 5">DSM 16336</strain>
    </source>
</reference>
<keyword evidence="3" id="KW-0012">Acyltransferase</keyword>
<dbReference type="InterPro" id="IPR000182">
    <property type="entry name" value="GNAT_dom"/>
</dbReference>
<dbReference type="GO" id="GO:0016747">
    <property type="term" value="F:acyltransferase activity, transferring groups other than amino-acyl groups"/>
    <property type="evidence" value="ECO:0007669"/>
    <property type="project" value="InterPro"/>
</dbReference>
<dbReference type="EC" id="2.3.1.-" evidence="3"/>
<evidence type="ECO:0000259" key="1">
    <source>
        <dbReference type="PROSITE" id="PS51186"/>
    </source>
</evidence>
<dbReference type="Gene3D" id="3.40.630.30">
    <property type="match status" value="1"/>
</dbReference>
<dbReference type="RefSeq" id="WP_086956352.1">
    <property type="nucleotide sequence ID" value="NZ_CAWNQC010000035.1"/>
</dbReference>
<sequence length="167" mass="19227">MKIKIRSAETEDAVHFQRIFGHPDVYLYTLQRPCPSLEMWRERLEKNRTQGVFDFVAEIDSNVVGTLGLYSYPNPRRRHVITLSISIDPEYSGKGIGSEMIAFAIDYAYNWLGCIRIDLEVFTDNEKAIALYTKFGFEMEGIQRKAALKQGQYCDVMDMSLINKLAL</sequence>
<evidence type="ECO:0000313" key="3">
    <source>
        <dbReference type="EMBL" id="SIP73147.1"/>
    </source>
</evidence>
<evidence type="ECO:0000313" key="4">
    <source>
        <dbReference type="Proteomes" id="UP000196435"/>
    </source>
</evidence>
<dbReference type="Pfam" id="PF00583">
    <property type="entry name" value="Acetyltransf_1"/>
    <property type="match status" value="1"/>
</dbReference>
<organism evidence="3 4">
    <name type="scientific">Xenorhabdus innexi</name>
    <dbReference type="NCBI Taxonomy" id="290109"/>
    <lineage>
        <taxon>Bacteria</taxon>
        <taxon>Pseudomonadati</taxon>
        <taxon>Pseudomonadota</taxon>
        <taxon>Gammaproteobacteria</taxon>
        <taxon>Enterobacterales</taxon>
        <taxon>Morganellaceae</taxon>
        <taxon>Xenorhabdus</taxon>
    </lineage>
</organism>
<dbReference type="InterPro" id="IPR016181">
    <property type="entry name" value="Acyl_CoA_acyltransferase"/>
</dbReference>
<protein>
    <submittedName>
        <fullName evidence="2 3">Acetyltransferase</fullName>
        <ecNumber evidence="3">2.3.1.-</ecNumber>
    </submittedName>
</protein>
<evidence type="ECO:0000313" key="5">
    <source>
        <dbReference type="Proteomes" id="UP000224871"/>
    </source>
</evidence>
<dbReference type="PROSITE" id="PS51186">
    <property type="entry name" value="GNAT"/>
    <property type="match status" value="1"/>
</dbReference>
<dbReference type="EMBL" id="NIBU01000013">
    <property type="protein sequence ID" value="PHM36600.1"/>
    <property type="molecule type" value="Genomic_DNA"/>
</dbReference>
<reference evidence="4" key="1">
    <citation type="submission" date="2016-12" db="EMBL/GenBank/DDBJ databases">
        <authorList>
            <person name="Gaudriault S."/>
        </authorList>
    </citation>
    <scope>NUCLEOTIDE SEQUENCE [LARGE SCALE GENOMIC DNA]</scope>
    <source>
        <strain evidence="4">HGB1681 (deposited as PTA-6826 in the American Type Culture Collection)</strain>
    </source>
</reference>
<dbReference type="CDD" id="cd04301">
    <property type="entry name" value="NAT_SF"/>
    <property type="match status" value="1"/>
</dbReference>
<dbReference type="Proteomes" id="UP000196435">
    <property type="component" value="Unassembled WGS sequence"/>
</dbReference>
<accession>A0A1N6MWK4</accession>
<proteinExistence type="predicted"/>
<keyword evidence="5" id="KW-1185">Reference proteome</keyword>
<dbReference type="Proteomes" id="UP000224871">
    <property type="component" value="Unassembled WGS sequence"/>
</dbReference>
<reference evidence="3" key="2">
    <citation type="submission" date="2016-12" db="EMBL/GenBank/DDBJ databases">
        <authorList>
            <person name="Song W.-J."/>
            <person name="Kurnit D.M."/>
        </authorList>
    </citation>
    <scope>NUCLEOTIDE SEQUENCE [LARGE SCALE GENOMIC DNA]</scope>
    <source>
        <strain evidence="3">HGB1681</strain>
    </source>
</reference>
<dbReference type="EMBL" id="FTLG01000085">
    <property type="protein sequence ID" value="SIP73147.1"/>
    <property type="molecule type" value="Genomic_DNA"/>
</dbReference>
<name>A0A1N6MWK4_9GAMM</name>
<keyword evidence="3" id="KW-0808">Transferase</keyword>
<evidence type="ECO:0000313" key="2">
    <source>
        <dbReference type="EMBL" id="PHM36600.1"/>
    </source>
</evidence>
<dbReference type="PANTHER" id="PTHR43415:SF3">
    <property type="entry name" value="GNAT-FAMILY ACETYLTRANSFERASE"/>
    <property type="match status" value="1"/>
</dbReference>
<dbReference type="OrthoDB" id="336415at2"/>